<feature type="compositionally biased region" description="Acidic residues" evidence="1">
    <location>
        <begin position="228"/>
        <end position="246"/>
    </location>
</feature>
<keyword evidence="3" id="KW-1185">Reference proteome</keyword>
<feature type="compositionally biased region" description="Basic and acidic residues" evidence="1">
    <location>
        <begin position="39"/>
        <end position="125"/>
    </location>
</feature>
<feature type="region of interest" description="Disordered" evidence="1">
    <location>
        <begin position="36"/>
        <end position="125"/>
    </location>
</feature>
<feature type="region of interest" description="Disordered" evidence="1">
    <location>
        <begin position="201"/>
        <end position="267"/>
    </location>
</feature>
<gene>
    <name evidence="2" type="ORF">M404DRAFT_31906</name>
</gene>
<evidence type="ECO:0000313" key="3">
    <source>
        <dbReference type="Proteomes" id="UP000054217"/>
    </source>
</evidence>
<dbReference type="EMBL" id="KN832023">
    <property type="protein sequence ID" value="KIN97836.1"/>
    <property type="molecule type" value="Genomic_DNA"/>
</dbReference>
<organism evidence="2 3">
    <name type="scientific">Pisolithus tinctorius Marx 270</name>
    <dbReference type="NCBI Taxonomy" id="870435"/>
    <lineage>
        <taxon>Eukaryota</taxon>
        <taxon>Fungi</taxon>
        <taxon>Dikarya</taxon>
        <taxon>Basidiomycota</taxon>
        <taxon>Agaricomycotina</taxon>
        <taxon>Agaricomycetes</taxon>
        <taxon>Agaricomycetidae</taxon>
        <taxon>Boletales</taxon>
        <taxon>Sclerodermatineae</taxon>
        <taxon>Pisolithaceae</taxon>
        <taxon>Pisolithus</taxon>
    </lineage>
</organism>
<dbReference type="HOGENOM" id="CLU_062064_0_0_1"/>
<reference evidence="3" key="2">
    <citation type="submission" date="2015-01" db="EMBL/GenBank/DDBJ databases">
        <title>Evolutionary Origins and Diversification of the Mycorrhizal Mutualists.</title>
        <authorList>
            <consortium name="DOE Joint Genome Institute"/>
            <consortium name="Mycorrhizal Genomics Consortium"/>
            <person name="Kohler A."/>
            <person name="Kuo A."/>
            <person name="Nagy L.G."/>
            <person name="Floudas D."/>
            <person name="Copeland A."/>
            <person name="Barry K.W."/>
            <person name="Cichocki N."/>
            <person name="Veneault-Fourrey C."/>
            <person name="LaButti K."/>
            <person name="Lindquist E.A."/>
            <person name="Lipzen A."/>
            <person name="Lundell T."/>
            <person name="Morin E."/>
            <person name="Murat C."/>
            <person name="Riley R."/>
            <person name="Ohm R."/>
            <person name="Sun H."/>
            <person name="Tunlid A."/>
            <person name="Henrissat B."/>
            <person name="Grigoriev I.V."/>
            <person name="Hibbett D.S."/>
            <person name="Martin F."/>
        </authorList>
    </citation>
    <scope>NUCLEOTIDE SEQUENCE [LARGE SCALE GENOMIC DNA]</scope>
    <source>
        <strain evidence="3">Marx 270</strain>
    </source>
</reference>
<proteinExistence type="predicted"/>
<dbReference type="InParanoid" id="A0A0C3JJV5"/>
<evidence type="ECO:0000313" key="2">
    <source>
        <dbReference type="EMBL" id="KIN97836.1"/>
    </source>
</evidence>
<dbReference type="AlphaFoldDB" id="A0A0C3JJV5"/>
<reference evidence="2 3" key="1">
    <citation type="submission" date="2014-04" db="EMBL/GenBank/DDBJ databases">
        <authorList>
            <consortium name="DOE Joint Genome Institute"/>
            <person name="Kuo A."/>
            <person name="Kohler A."/>
            <person name="Costa M.D."/>
            <person name="Nagy L.G."/>
            <person name="Floudas D."/>
            <person name="Copeland A."/>
            <person name="Barry K.W."/>
            <person name="Cichocki N."/>
            <person name="Veneault-Fourrey C."/>
            <person name="LaButti K."/>
            <person name="Lindquist E.A."/>
            <person name="Lipzen A."/>
            <person name="Lundell T."/>
            <person name="Morin E."/>
            <person name="Murat C."/>
            <person name="Sun H."/>
            <person name="Tunlid A."/>
            <person name="Henrissat B."/>
            <person name="Grigoriev I.V."/>
            <person name="Hibbett D.S."/>
            <person name="Martin F."/>
            <person name="Nordberg H.P."/>
            <person name="Cantor M.N."/>
            <person name="Hua S.X."/>
        </authorList>
    </citation>
    <scope>NUCLEOTIDE SEQUENCE [LARGE SCALE GENOMIC DNA]</scope>
    <source>
        <strain evidence="2 3">Marx 270</strain>
    </source>
</reference>
<dbReference type="STRING" id="870435.A0A0C3JJV5"/>
<protein>
    <submittedName>
        <fullName evidence="2">Uncharacterized protein</fullName>
    </submittedName>
</protein>
<evidence type="ECO:0000256" key="1">
    <source>
        <dbReference type="SAM" id="MobiDB-lite"/>
    </source>
</evidence>
<dbReference type="Proteomes" id="UP000054217">
    <property type="component" value="Unassembled WGS sequence"/>
</dbReference>
<feature type="compositionally biased region" description="Basic and acidic residues" evidence="1">
    <location>
        <begin position="377"/>
        <end position="386"/>
    </location>
</feature>
<sequence length="386" mass="43954">MSSQCQSKTPQRTPGHVCNYSQVMDEELVILTDNSTNTKWEKTAEKAHQQEENEWREREPKVEHKAKCEEAKRQKVEEERLEVEWRKRAEEEEEAQRKKAAEEEAERQRQRASEERAQARWEEATQRPSSMVYNVTTAQRVPGTSVVVTVTRRPPCTCCIVSKTAGQCKPGQGKTRACVPCKNKKKVCSWTKEDAVAGPLWKRAGMGSSQGEKKKKLQGKGKERATEMEEADDEWEAGGEEDEEEPATPHEGPSGVGVSSQWAEWEQEQQLQAMERYVKVHERAMTAFERMAVAAKQMAEAAERTADEWGAYCAWVEWVEMRRRADTCKAMLKHAGGGWKRLQSEVAEDKNEEVDEGVEGDNEEEVEGEQEGGEEQESGREQAMEE</sequence>
<feature type="compositionally biased region" description="Acidic residues" evidence="1">
    <location>
        <begin position="350"/>
        <end position="376"/>
    </location>
</feature>
<accession>A0A0C3JJV5</accession>
<name>A0A0C3JJV5_PISTI</name>
<feature type="region of interest" description="Disordered" evidence="1">
    <location>
        <begin position="337"/>
        <end position="386"/>
    </location>
</feature>